<dbReference type="Proteomes" id="UP000031524">
    <property type="component" value="Chromosome"/>
</dbReference>
<sequence>MAWFRRRELVDVPTDLPRIPVDGMAVHTAESMVVLTVSAATASLLLDATASRQAVALVDGELVVNLIPVKDERLVPAHDPKRGWIIPLTPSVADNLTAQVAGGAGAYEIEGLNLGVVVE</sequence>
<dbReference type="KEGG" id="chm:B842_04120"/>
<name>A0A0B5D693_9CORY</name>
<dbReference type="HOGENOM" id="CLU_157810_0_0_11"/>
<dbReference type="STRING" id="1223515.B842_04120"/>
<evidence type="ECO:0000313" key="1">
    <source>
        <dbReference type="EMBL" id="AJE32677.1"/>
    </source>
</evidence>
<dbReference type="AlphaFoldDB" id="A0A0B5D693"/>
<evidence type="ECO:0000313" key="2">
    <source>
        <dbReference type="Proteomes" id="UP000031524"/>
    </source>
</evidence>
<protein>
    <submittedName>
        <fullName evidence="1">Uncharacterized protein</fullName>
    </submittedName>
</protein>
<reference evidence="1 2" key="1">
    <citation type="submission" date="2013-04" db="EMBL/GenBank/DDBJ databases">
        <title>Complete genome sequence of Corynebacterium humireducens DSM 45392(T), isolated from a wastewater-fed microbial fuel cell.</title>
        <authorList>
            <person name="Ruckert C."/>
            <person name="Albersmeier A."/>
            <person name="Kalinowski J."/>
        </authorList>
    </citation>
    <scope>NUCLEOTIDE SEQUENCE [LARGE SCALE GENOMIC DNA]</scope>
    <source>
        <strain evidence="2">MFC-5</strain>
    </source>
</reference>
<dbReference type="OrthoDB" id="4427708at2"/>
<accession>A0A0B5D693</accession>
<gene>
    <name evidence="1" type="ORF">B842_04120</name>
</gene>
<organism evidence="1 2">
    <name type="scientific">Corynebacterium humireducens NBRC 106098 = DSM 45392</name>
    <dbReference type="NCBI Taxonomy" id="1223515"/>
    <lineage>
        <taxon>Bacteria</taxon>
        <taxon>Bacillati</taxon>
        <taxon>Actinomycetota</taxon>
        <taxon>Actinomycetes</taxon>
        <taxon>Mycobacteriales</taxon>
        <taxon>Corynebacteriaceae</taxon>
        <taxon>Corynebacterium</taxon>
    </lineage>
</organism>
<dbReference type="RefSeq" id="WP_052437733.1">
    <property type="nucleotide sequence ID" value="NZ_BCSU01000026.1"/>
</dbReference>
<proteinExistence type="predicted"/>
<dbReference type="EMBL" id="CP005286">
    <property type="protein sequence ID" value="AJE32677.1"/>
    <property type="molecule type" value="Genomic_DNA"/>
</dbReference>
<keyword evidence="2" id="KW-1185">Reference proteome</keyword>